<dbReference type="Proteomes" id="UP000314294">
    <property type="component" value="Unassembled WGS sequence"/>
</dbReference>
<accession>A0A4Z2IEJ3</accession>
<name>A0A4Z2IEJ3_9TELE</name>
<proteinExistence type="predicted"/>
<sequence>MGSSNAREGVMRRRESQDLTVNTALHQMHNTLSGAPVVSIDLAEQIHNRVIGRSFGVKAPITE</sequence>
<gene>
    <name evidence="1" type="ORF">EYF80_013834</name>
</gene>
<dbReference type="AlphaFoldDB" id="A0A4Z2IEJ3"/>
<evidence type="ECO:0000313" key="1">
    <source>
        <dbReference type="EMBL" id="TNN75864.1"/>
    </source>
</evidence>
<protein>
    <submittedName>
        <fullName evidence="1">Uncharacterized protein</fullName>
    </submittedName>
</protein>
<dbReference type="EMBL" id="SRLO01000098">
    <property type="protein sequence ID" value="TNN75864.1"/>
    <property type="molecule type" value="Genomic_DNA"/>
</dbReference>
<reference evidence="1 2" key="1">
    <citation type="submission" date="2019-03" db="EMBL/GenBank/DDBJ databases">
        <title>First draft genome of Liparis tanakae, snailfish: a comprehensive survey of snailfish specific genes.</title>
        <authorList>
            <person name="Kim W."/>
            <person name="Song I."/>
            <person name="Jeong J.-H."/>
            <person name="Kim D."/>
            <person name="Kim S."/>
            <person name="Ryu S."/>
            <person name="Song J.Y."/>
            <person name="Lee S.K."/>
        </authorList>
    </citation>
    <scope>NUCLEOTIDE SEQUENCE [LARGE SCALE GENOMIC DNA]</scope>
    <source>
        <tissue evidence="1">Muscle</tissue>
    </source>
</reference>
<evidence type="ECO:0000313" key="2">
    <source>
        <dbReference type="Proteomes" id="UP000314294"/>
    </source>
</evidence>
<keyword evidence="2" id="KW-1185">Reference proteome</keyword>
<comment type="caution">
    <text evidence="1">The sequence shown here is derived from an EMBL/GenBank/DDBJ whole genome shotgun (WGS) entry which is preliminary data.</text>
</comment>
<organism evidence="1 2">
    <name type="scientific">Liparis tanakae</name>
    <name type="common">Tanaka's snailfish</name>
    <dbReference type="NCBI Taxonomy" id="230148"/>
    <lineage>
        <taxon>Eukaryota</taxon>
        <taxon>Metazoa</taxon>
        <taxon>Chordata</taxon>
        <taxon>Craniata</taxon>
        <taxon>Vertebrata</taxon>
        <taxon>Euteleostomi</taxon>
        <taxon>Actinopterygii</taxon>
        <taxon>Neopterygii</taxon>
        <taxon>Teleostei</taxon>
        <taxon>Neoteleostei</taxon>
        <taxon>Acanthomorphata</taxon>
        <taxon>Eupercaria</taxon>
        <taxon>Perciformes</taxon>
        <taxon>Cottioidei</taxon>
        <taxon>Cottales</taxon>
        <taxon>Liparidae</taxon>
        <taxon>Liparis</taxon>
    </lineage>
</organism>